<evidence type="ECO:0000259" key="3">
    <source>
        <dbReference type="Pfam" id="PF24883"/>
    </source>
</evidence>
<accession>A0ABZ2X1C0</accession>
<gene>
    <name evidence="4" type="ORF">QYS62_007965</name>
</gene>
<dbReference type="Gene3D" id="3.40.50.300">
    <property type="entry name" value="P-loop containing nucleotide triphosphate hydrolases"/>
    <property type="match status" value="1"/>
</dbReference>
<dbReference type="InterPro" id="IPR027417">
    <property type="entry name" value="P-loop_NTPase"/>
</dbReference>
<proteinExistence type="predicted"/>
<dbReference type="Proteomes" id="UP001489902">
    <property type="component" value="Chromosome 4"/>
</dbReference>
<evidence type="ECO:0000256" key="1">
    <source>
        <dbReference type="ARBA" id="ARBA00022737"/>
    </source>
</evidence>
<name>A0ABZ2X1C0_9HYPO</name>
<dbReference type="EMBL" id="CP151263">
    <property type="protein sequence ID" value="WZH46849.1"/>
    <property type="molecule type" value="Genomic_DNA"/>
</dbReference>
<dbReference type="InterPro" id="IPR029498">
    <property type="entry name" value="HeLo_dom"/>
</dbReference>
<protein>
    <submittedName>
        <fullName evidence="4">Prion-inhibition and propagation-domain-containing protein</fullName>
    </submittedName>
</protein>
<sequence>MEVAGLSIGAVALIGTFKDCIDLFSMITAARSLGRDAEILDTKLDVEKMLFLQWADRVGLVKPDGYDTRLDDPVTHQTVARVLSSVRTLLSEGKALQERYGLRPFEKYRDLAQITNGGDEASRSRMIRFLRDVEQIGTGRIISVSKNNTLVPDKTENNTKTKAYSTTDRFRWVVSDKDKFVGLVGELSYFNSRLNALVPGNVSSIMSMTEEDLSNLRNTTKLNLIVEVAVGHQPPVVEAARRVINQNRILQRLWFRWIDDRRKSVMDAHFKTLRWALNPPEGAMKWDDLCVWLQQGSGIFWLAGKPGSGKSTLMKYLYTHPRTKQLLGTWAKDFELIFADFFFYHLGMEEQKSQEGLLRGILFQVLDTDPLLIETVLPNMWREAIKTENEADHSLAMPSIVEMRTSILALCRDQCVKRKLFLMIDGLDEYNGRHMEAASFFQELGRSANVKILIASRPEPAFVAAFARSPKMNLQDLTREDVAEYINDTVTSHPYMAILVP</sequence>
<keyword evidence="4" id="KW-0034">Amyloid</keyword>
<dbReference type="InterPro" id="IPR056884">
    <property type="entry name" value="NPHP3-like_N"/>
</dbReference>
<dbReference type="PANTHER" id="PTHR10039">
    <property type="entry name" value="AMELOGENIN"/>
    <property type="match status" value="1"/>
</dbReference>
<dbReference type="SUPFAM" id="SSF52540">
    <property type="entry name" value="P-loop containing nucleoside triphosphate hydrolases"/>
    <property type="match status" value="1"/>
</dbReference>
<dbReference type="InterPro" id="IPR038305">
    <property type="entry name" value="HeLo_sf"/>
</dbReference>
<dbReference type="Pfam" id="PF24883">
    <property type="entry name" value="NPHP3_N"/>
    <property type="match status" value="1"/>
</dbReference>
<evidence type="ECO:0000313" key="5">
    <source>
        <dbReference type="Proteomes" id="UP001489902"/>
    </source>
</evidence>
<evidence type="ECO:0000259" key="2">
    <source>
        <dbReference type="Pfam" id="PF14479"/>
    </source>
</evidence>
<dbReference type="PANTHER" id="PTHR10039:SF5">
    <property type="entry name" value="NACHT DOMAIN-CONTAINING PROTEIN"/>
    <property type="match status" value="1"/>
</dbReference>
<dbReference type="Pfam" id="PF14479">
    <property type="entry name" value="HeLo"/>
    <property type="match status" value="1"/>
</dbReference>
<organism evidence="4 5">
    <name type="scientific">Fusarium acuminatum</name>
    <dbReference type="NCBI Taxonomy" id="5515"/>
    <lineage>
        <taxon>Eukaryota</taxon>
        <taxon>Fungi</taxon>
        <taxon>Dikarya</taxon>
        <taxon>Ascomycota</taxon>
        <taxon>Pezizomycotina</taxon>
        <taxon>Sordariomycetes</taxon>
        <taxon>Hypocreomycetidae</taxon>
        <taxon>Hypocreales</taxon>
        <taxon>Nectriaceae</taxon>
        <taxon>Fusarium</taxon>
        <taxon>Fusarium tricinctum species complex</taxon>
    </lineage>
</organism>
<reference evidence="4 5" key="1">
    <citation type="submission" date="2024-04" db="EMBL/GenBank/DDBJ databases">
        <title>Complete genome sequence of Fusarium acuminatum.</title>
        <authorList>
            <person name="Lan B."/>
        </authorList>
    </citation>
    <scope>NUCLEOTIDE SEQUENCE [LARGE SCALE GENOMIC DNA]</scope>
    <source>
        <strain evidence="4">1A</strain>
    </source>
</reference>
<dbReference type="Gene3D" id="1.20.120.1020">
    <property type="entry name" value="Prion-inhibition and propagation, HeLo domain"/>
    <property type="match status" value="1"/>
</dbReference>
<feature type="domain" description="Nephrocystin 3-like N-terminal" evidence="3">
    <location>
        <begin position="290"/>
        <end position="457"/>
    </location>
</feature>
<feature type="domain" description="Prion-inhibition and propagation HeLo" evidence="2">
    <location>
        <begin position="5"/>
        <end position="225"/>
    </location>
</feature>
<keyword evidence="5" id="KW-1185">Reference proteome</keyword>
<evidence type="ECO:0000313" key="4">
    <source>
        <dbReference type="EMBL" id="WZH46849.1"/>
    </source>
</evidence>
<keyword evidence="1" id="KW-0677">Repeat</keyword>
<keyword evidence="4" id="KW-0640">Prion</keyword>